<dbReference type="OrthoDB" id="341730at2759"/>
<sequence>MSKPIYTFLPPGKPTSIKRKKPLGPELPNKRINVEENYRNQVSKEKENPNTHQLNTSIVSIFSALDNALVYYRAINNGEGSASFHHLQQSVEMQAKKSFTLESLETIINIWPDSFKISPVIILFNGTRIGSLSIDFPSKKFNLTTRLKQFRSYLESPPFNNINLKELIPKNPSKDNIYFSEKKKQAIQGLQKKTISTISSSPIDHKGLKYRQASLLERIRFKHTQNMQISSNFTHLAALQKLSNIIDCLFILLATYPSKSAFSISEVVTALTSSLKQPLSNSEIQHSLTVLANTFPEFCQIIKISNTLSAIKFHRNYKFAELKKNLELKQTEFQT</sequence>
<keyword evidence="6" id="KW-1185">Reference proteome</keyword>
<dbReference type="STRING" id="1408657.A0A0W4ZK33"/>
<dbReference type="InterPro" id="IPR032054">
    <property type="entry name" value="Cdt1_C"/>
</dbReference>
<dbReference type="Gene3D" id="1.10.10.1420">
    <property type="entry name" value="DNA replication factor Cdt1, C-terminal WH domain"/>
    <property type="match status" value="1"/>
</dbReference>
<feature type="region of interest" description="Disordered" evidence="3">
    <location>
        <begin position="1"/>
        <end position="31"/>
    </location>
</feature>
<feature type="domain" description="DNA replication factor Cdt1 C-terminal" evidence="4">
    <location>
        <begin position="214"/>
        <end position="304"/>
    </location>
</feature>
<reference evidence="6" key="1">
    <citation type="journal article" date="2016" name="Nat. Commun.">
        <title>Genome analysis of three Pneumocystis species reveals adaptation mechanisms to life exclusively in mammalian hosts.</title>
        <authorList>
            <person name="Ma L."/>
            <person name="Chen Z."/>
            <person name="Huang D.W."/>
            <person name="Kutty G."/>
            <person name="Ishihara M."/>
            <person name="Wang H."/>
            <person name="Abouelleil A."/>
            <person name="Bishop L."/>
            <person name="Davey E."/>
            <person name="Deng R."/>
            <person name="Deng X."/>
            <person name="Fan L."/>
            <person name="Fantoni G."/>
            <person name="Fitzgerald M."/>
            <person name="Gogineni E."/>
            <person name="Goldberg J.M."/>
            <person name="Handley G."/>
            <person name="Hu X."/>
            <person name="Huber C."/>
            <person name="Jiao X."/>
            <person name="Jones K."/>
            <person name="Levin J.Z."/>
            <person name="Liu Y."/>
            <person name="Macdonald P."/>
            <person name="Melnikov A."/>
            <person name="Raley C."/>
            <person name="Sassi M."/>
            <person name="Sherman B.T."/>
            <person name="Song X."/>
            <person name="Sykes S."/>
            <person name="Tran B."/>
            <person name="Walsh L."/>
            <person name="Xia Y."/>
            <person name="Yang J."/>
            <person name="Young S."/>
            <person name="Zeng Q."/>
            <person name="Zheng X."/>
            <person name="Stephens R."/>
            <person name="Nusbaum C."/>
            <person name="Birren B.W."/>
            <person name="Azadi P."/>
            <person name="Lempicki R.A."/>
            <person name="Cuomo C.A."/>
            <person name="Kovacs J.A."/>
        </authorList>
    </citation>
    <scope>NUCLEOTIDE SEQUENCE [LARGE SCALE GENOMIC DNA]</scope>
    <source>
        <strain evidence="6">RU7</strain>
    </source>
</reference>
<keyword evidence="2" id="KW-0131">Cell cycle</keyword>
<accession>A0A0W4ZK33</accession>
<evidence type="ECO:0000313" key="6">
    <source>
        <dbReference type="Proteomes" id="UP000053447"/>
    </source>
</evidence>
<evidence type="ECO:0000313" key="5">
    <source>
        <dbReference type="EMBL" id="KTW28750.1"/>
    </source>
</evidence>
<dbReference type="Proteomes" id="UP000053447">
    <property type="component" value="Unassembled WGS sequence"/>
</dbReference>
<evidence type="ECO:0000256" key="1">
    <source>
        <dbReference type="ARBA" id="ARBA00008356"/>
    </source>
</evidence>
<comment type="caution">
    <text evidence="5">The sequence shown here is derived from an EMBL/GenBank/DDBJ whole genome shotgun (WGS) entry which is preliminary data.</text>
</comment>
<dbReference type="eggNOG" id="ENOG502T0YJ">
    <property type="taxonomic scope" value="Eukaryota"/>
</dbReference>
<dbReference type="AlphaFoldDB" id="A0A0W4ZK33"/>
<proteinExistence type="inferred from homology"/>
<dbReference type="RefSeq" id="XP_018229085.1">
    <property type="nucleotide sequence ID" value="XM_018374863.1"/>
</dbReference>
<evidence type="ECO:0000256" key="3">
    <source>
        <dbReference type="SAM" id="MobiDB-lite"/>
    </source>
</evidence>
<dbReference type="InterPro" id="IPR038090">
    <property type="entry name" value="Cdt1_C_WH_dom_sf"/>
</dbReference>
<protein>
    <recommendedName>
        <fullName evidence="4">DNA replication factor Cdt1 C-terminal domain-containing protein</fullName>
    </recommendedName>
</protein>
<gene>
    <name evidence="5" type="ORF">T551_02600</name>
</gene>
<evidence type="ECO:0000256" key="2">
    <source>
        <dbReference type="ARBA" id="ARBA00023306"/>
    </source>
</evidence>
<dbReference type="GeneID" id="28941118"/>
<organism evidence="5 6">
    <name type="scientific">Pneumocystis jirovecii (strain RU7)</name>
    <name type="common">Human pneumocystis pneumonia agent</name>
    <dbReference type="NCBI Taxonomy" id="1408657"/>
    <lineage>
        <taxon>Eukaryota</taxon>
        <taxon>Fungi</taxon>
        <taxon>Dikarya</taxon>
        <taxon>Ascomycota</taxon>
        <taxon>Taphrinomycotina</taxon>
        <taxon>Pneumocystomycetes</taxon>
        <taxon>Pneumocystaceae</taxon>
        <taxon>Pneumocystis</taxon>
    </lineage>
</organism>
<evidence type="ECO:0000259" key="4">
    <source>
        <dbReference type="Pfam" id="PF16679"/>
    </source>
</evidence>
<dbReference type="VEuPathDB" id="FungiDB:T551_02600"/>
<dbReference type="EMBL" id="LFWA01000011">
    <property type="protein sequence ID" value="KTW28750.1"/>
    <property type="molecule type" value="Genomic_DNA"/>
</dbReference>
<comment type="similarity">
    <text evidence="1">Belongs to the Cdt1 family.</text>
</comment>
<name>A0A0W4ZK33_PNEJ7</name>
<dbReference type="Pfam" id="PF16679">
    <property type="entry name" value="CDT1_C"/>
    <property type="match status" value="1"/>
</dbReference>